<sequence length="143" mass="15574">MAGENPYGRVRDGVIKLDAPLVRMRVSENKGPTGHDVAFRSEKGSEDFYGMLDVMDRSYEASAEMLEEMGVYALVLAFTYASPLRGEAQEEEEEQSVPAARGLLVTPALDRPGCMRRIGAVVQNADAFAPGELESCRTTVSIV</sequence>
<dbReference type="EMBL" id="PJEX01000642">
    <property type="protein sequence ID" value="TKW49005.1"/>
    <property type="molecule type" value="Genomic_DNA"/>
</dbReference>
<name>A0A4U6X1I6_9PEZI</name>
<keyword evidence="2" id="KW-1185">Reference proteome</keyword>
<dbReference type="Proteomes" id="UP000310108">
    <property type="component" value="Unassembled WGS sequence"/>
</dbReference>
<evidence type="ECO:0000313" key="2">
    <source>
        <dbReference type="Proteomes" id="UP000310108"/>
    </source>
</evidence>
<organism evidence="1 2">
    <name type="scientific">Colletotrichum tanaceti</name>
    <dbReference type="NCBI Taxonomy" id="1306861"/>
    <lineage>
        <taxon>Eukaryota</taxon>
        <taxon>Fungi</taxon>
        <taxon>Dikarya</taxon>
        <taxon>Ascomycota</taxon>
        <taxon>Pezizomycotina</taxon>
        <taxon>Sordariomycetes</taxon>
        <taxon>Hypocreomycetidae</taxon>
        <taxon>Glomerellales</taxon>
        <taxon>Glomerellaceae</taxon>
        <taxon>Colletotrichum</taxon>
        <taxon>Colletotrichum destructivum species complex</taxon>
    </lineage>
</organism>
<reference evidence="1 2" key="1">
    <citation type="journal article" date="2019" name="PLoS ONE">
        <title>Comparative genome analysis indicates high evolutionary potential of pathogenicity genes in Colletotrichum tanaceti.</title>
        <authorList>
            <person name="Lelwala R.V."/>
            <person name="Korhonen P.K."/>
            <person name="Young N.D."/>
            <person name="Scott J.B."/>
            <person name="Ades P.A."/>
            <person name="Gasser R.B."/>
            <person name="Taylor P.W.J."/>
        </authorList>
    </citation>
    <scope>NUCLEOTIDE SEQUENCE [LARGE SCALE GENOMIC DNA]</scope>
    <source>
        <strain evidence="1">BRIP57314</strain>
    </source>
</reference>
<accession>A0A4U6X1I6</accession>
<dbReference type="AlphaFoldDB" id="A0A4U6X1I6"/>
<gene>
    <name evidence="1" type="ORF">CTA1_8593</name>
</gene>
<proteinExistence type="predicted"/>
<protein>
    <submittedName>
        <fullName evidence="1">Uncharacterized protein</fullName>
    </submittedName>
</protein>
<comment type="caution">
    <text evidence="1">The sequence shown here is derived from an EMBL/GenBank/DDBJ whole genome shotgun (WGS) entry which is preliminary data.</text>
</comment>
<evidence type="ECO:0000313" key="1">
    <source>
        <dbReference type="EMBL" id="TKW49005.1"/>
    </source>
</evidence>